<dbReference type="Proteomes" id="UP001597110">
    <property type="component" value="Unassembled WGS sequence"/>
</dbReference>
<evidence type="ECO:0000256" key="5">
    <source>
        <dbReference type="ARBA" id="ARBA00023136"/>
    </source>
</evidence>
<evidence type="ECO:0000256" key="4">
    <source>
        <dbReference type="ARBA" id="ARBA00022989"/>
    </source>
</evidence>
<dbReference type="InterPro" id="IPR003838">
    <property type="entry name" value="ABC3_permease_C"/>
</dbReference>
<evidence type="ECO:0000256" key="2">
    <source>
        <dbReference type="ARBA" id="ARBA00022475"/>
    </source>
</evidence>
<feature type="transmembrane region" description="Helical" evidence="6">
    <location>
        <begin position="306"/>
        <end position="334"/>
    </location>
</feature>
<dbReference type="PANTHER" id="PTHR43738:SF3">
    <property type="entry name" value="ABC TRANSPORTER PERMEASE"/>
    <property type="match status" value="1"/>
</dbReference>
<name>A0ABW2Y728_9GAMM</name>
<evidence type="ECO:0000259" key="7">
    <source>
        <dbReference type="Pfam" id="PF02687"/>
    </source>
</evidence>
<dbReference type="Pfam" id="PF02687">
    <property type="entry name" value="FtsX"/>
    <property type="match status" value="1"/>
</dbReference>
<evidence type="ECO:0000256" key="1">
    <source>
        <dbReference type="ARBA" id="ARBA00004651"/>
    </source>
</evidence>
<keyword evidence="3 6" id="KW-0812">Transmembrane</keyword>
<comment type="caution">
    <text evidence="9">The sequence shown here is derived from an EMBL/GenBank/DDBJ whole genome shotgun (WGS) entry which is preliminary data.</text>
</comment>
<feature type="domain" description="MacB-like periplasmic core" evidence="8">
    <location>
        <begin position="31"/>
        <end position="231"/>
    </location>
</feature>
<gene>
    <name evidence="9" type="ORF">ACFQ0E_01985</name>
</gene>
<feature type="domain" description="ABC3 transporter permease C-terminal" evidence="7">
    <location>
        <begin position="265"/>
        <end position="374"/>
    </location>
</feature>
<accession>A0ABW2Y728</accession>
<sequence>MKYVGLVLSGLLRRKLRTGLTLLALLMAFTLLGLLQAVNSLFGGAADFLGANRLITQASTSFTQPLPMRLMPQIEAVPGVESVMHSQFFGGVYQDGRGFFPQFAVNPQRLRDTYPEWVMAEDGWRQFISTRDGAIVGRNLAETNGWKVGDIIPLNSFIWTKADGSRTWEWRVVGIFEGRDEEWDERANVMYLNYGQFDEGRSAAARGLAGIFAVRIADPNEAARIAAEIDAKFDNSSDETKTQSEQEFQLGFARQFGDIGAIVNLITAAVFFSILFLTGVSMSQAVRERIPELAVLKCLGFTDRQVMWLVLAEAFALCLLGALAGMLLASALTLLLPPEFPITTDLRVWIIAGISVLVLTVMIGMPPALTAKRLKIVDALAGRGDDSPLERLLHRGLDALTRLFGRRTEEEEAA</sequence>
<keyword evidence="4 6" id="KW-1133">Transmembrane helix</keyword>
<feature type="transmembrane region" description="Helical" evidence="6">
    <location>
        <begin position="346"/>
        <end position="365"/>
    </location>
</feature>
<keyword evidence="5 6" id="KW-0472">Membrane</keyword>
<organism evidence="9 10">
    <name type="scientific">Lysobacter brunescens</name>
    <dbReference type="NCBI Taxonomy" id="262323"/>
    <lineage>
        <taxon>Bacteria</taxon>
        <taxon>Pseudomonadati</taxon>
        <taxon>Pseudomonadota</taxon>
        <taxon>Gammaproteobacteria</taxon>
        <taxon>Lysobacterales</taxon>
        <taxon>Lysobacteraceae</taxon>
        <taxon>Lysobacter</taxon>
    </lineage>
</organism>
<evidence type="ECO:0000313" key="10">
    <source>
        <dbReference type="Proteomes" id="UP001597110"/>
    </source>
</evidence>
<comment type="subcellular location">
    <subcellularLocation>
        <location evidence="1">Cell membrane</location>
        <topology evidence="1">Multi-pass membrane protein</topology>
    </subcellularLocation>
</comment>
<reference evidence="10" key="1">
    <citation type="journal article" date="2019" name="Int. J. Syst. Evol. Microbiol.">
        <title>The Global Catalogue of Microorganisms (GCM) 10K type strain sequencing project: providing services to taxonomists for standard genome sequencing and annotation.</title>
        <authorList>
            <consortium name="The Broad Institute Genomics Platform"/>
            <consortium name="The Broad Institute Genome Sequencing Center for Infectious Disease"/>
            <person name="Wu L."/>
            <person name="Ma J."/>
        </authorList>
    </citation>
    <scope>NUCLEOTIDE SEQUENCE [LARGE SCALE GENOMIC DNA]</scope>
    <source>
        <strain evidence="10">CCUG 55585</strain>
    </source>
</reference>
<dbReference type="RefSeq" id="WP_386822024.1">
    <property type="nucleotide sequence ID" value="NZ_JBHTIF010000001.1"/>
</dbReference>
<evidence type="ECO:0000313" key="9">
    <source>
        <dbReference type="EMBL" id="MFD0724360.1"/>
    </source>
</evidence>
<feature type="transmembrane region" description="Helical" evidence="6">
    <location>
        <begin position="259"/>
        <end position="280"/>
    </location>
</feature>
<evidence type="ECO:0000256" key="3">
    <source>
        <dbReference type="ARBA" id="ARBA00022692"/>
    </source>
</evidence>
<dbReference type="PANTHER" id="PTHR43738">
    <property type="entry name" value="ABC TRANSPORTER, MEMBRANE PROTEIN"/>
    <property type="match status" value="1"/>
</dbReference>
<dbReference type="InterPro" id="IPR025857">
    <property type="entry name" value="MacB_PCD"/>
</dbReference>
<dbReference type="InterPro" id="IPR051125">
    <property type="entry name" value="ABC-4/HrtB_transporter"/>
</dbReference>
<evidence type="ECO:0000259" key="8">
    <source>
        <dbReference type="Pfam" id="PF12704"/>
    </source>
</evidence>
<protein>
    <submittedName>
        <fullName evidence="9">ABC transporter permease</fullName>
    </submittedName>
</protein>
<keyword evidence="2" id="KW-1003">Cell membrane</keyword>
<keyword evidence="10" id="KW-1185">Reference proteome</keyword>
<dbReference type="Pfam" id="PF12704">
    <property type="entry name" value="MacB_PCD"/>
    <property type="match status" value="1"/>
</dbReference>
<proteinExistence type="predicted"/>
<evidence type="ECO:0000256" key="6">
    <source>
        <dbReference type="SAM" id="Phobius"/>
    </source>
</evidence>
<dbReference type="EMBL" id="JBHTIF010000001">
    <property type="protein sequence ID" value="MFD0724360.1"/>
    <property type="molecule type" value="Genomic_DNA"/>
</dbReference>